<reference evidence="2" key="1">
    <citation type="journal article" date="2024" name="Proc. Natl. Acad. Sci. U.S.A.">
        <title>Extraordinary preservation of gene collinearity over three hundred million years revealed in homosporous lycophytes.</title>
        <authorList>
            <person name="Li C."/>
            <person name="Wickell D."/>
            <person name="Kuo L.Y."/>
            <person name="Chen X."/>
            <person name="Nie B."/>
            <person name="Liao X."/>
            <person name="Peng D."/>
            <person name="Ji J."/>
            <person name="Jenkins J."/>
            <person name="Williams M."/>
            <person name="Shu S."/>
            <person name="Plott C."/>
            <person name="Barry K."/>
            <person name="Rajasekar S."/>
            <person name="Grimwood J."/>
            <person name="Han X."/>
            <person name="Sun S."/>
            <person name="Hou Z."/>
            <person name="He W."/>
            <person name="Dai G."/>
            <person name="Sun C."/>
            <person name="Schmutz J."/>
            <person name="Leebens-Mack J.H."/>
            <person name="Li F.W."/>
            <person name="Wang L."/>
        </authorList>
    </citation>
    <scope>NUCLEOTIDE SEQUENCE [LARGE SCALE GENOMIC DNA]</scope>
    <source>
        <strain evidence="2">cv. PW_Plant_1</strain>
    </source>
</reference>
<accession>A0ACC2BZP9</accession>
<sequence>MFSSRRLMDVELTSSGALSVSFLQVSSGLSLTLMADHGNTVQLSTLGNLYKETEGNRKDVVGDGAFDIHGRPSIRSKSGNWKACWLIFGCEVYERIAFYAISSNLVTYLTTELHEDISESAKNVNNWSGTTFLTPLLGAFLAETFLGRYWTLASFSCGYFLAMILVTMAVSVPSLKPPRCHTIGSITVCPKASKIQVGFFYFALYLMALGAGGIKSNVSSFAGDQFDGGDPKESKRKMSFLNWWFVSISFGTMLSVTILVSLQDNVGWTWGYGAATVITGLGTMLFFLGTPIYRNQKPAGSPLIRVAQVIVAAIRQWRVQLPAHDELLYELDDKEAVPAGTRKLPHISEFLFLDKAATIAEDTSSCKGSEVNPWMLCPVTQVEEVKLLIRVLPIWATNLIFSSVFAQVGTMFLSQGSTMNRNLGPHFQIPAASFTLFVTLTICLLLPFYDKYFVAFVRKFTGDERGLSLLQRIGLGQVMSTMSIGVAALVEMKRLKVANKHNLLDRPHEPIPMTIFWLLPQYVLTGVCEVFISVGQLEFFYDQAPDSMRSIGAALYLSTISIGSFISSLLVTIVCNATQNSKHGVWIANNLNRSHLDYFYWLLTALSAVNLLVYVFCANWYTYKNAARPRK</sequence>
<dbReference type="Proteomes" id="UP001162992">
    <property type="component" value="Chromosome 12"/>
</dbReference>
<gene>
    <name evidence="1" type="ORF">O6H91_12G024600</name>
</gene>
<comment type="caution">
    <text evidence="1">The sequence shown here is derived from an EMBL/GenBank/DDBJ whole genome shotgun (WGS) entry which is preliminary data.</text>
</comment>
<proteinExistence type="predicted"/>
<keyword evidence="2" id="KW-1185">Reference proteome</keyword>
<name>A0ACC2BZP9_DIPCM</name>
<evidence type="ECO:0000313" key="1">
    <source>
        <dbReference type="EMBL" id="KAJ7535249.1"/>
    </source>
</evidence>
<protein>
    <submittedName>
        <fullName evidence="1">Uncharacterized protein</fullName>
    </submittedName>
</protein>
<evidence type="ECO:0000313" key="2">
    <source>
        <dbReference type="Proteomes" id="UP001162992"/>
    </source>
</evidence>
<organism evidence="1 2">
    <name type="scientific">Diphasiastrum complanatum</name>
    <name type="common">Issler's clubmoss</name>
    <name type="synonym">Lycopodium complanatum</name>
    <dbReference type="NCBI Taxonomy" id="34168"/>
    <lineage>
        <taxon>Eukaryota</taxon>
        <taxon>Viridiplantae</taxon>
        <taxon>Streptophyta</taxon>
        <taxon>Embryophyta</taxon>
        <taxon>Tracheophyta</taxon>
        <taxon>Lycopodiopsida</taxon>
        <taxon>Lycopodiales</taxon>
        <taxon>Lycopodiaceae</taxon>
        <taxon>Lycopodioideae</taxon>
        <taxon>Diphasiastrum</taxon>
    </lineage>
</organism>
<dbReference type="EMBL" id="CM055103">
    <property type="protein sequence ID" value="KAJ7535249.1"/>
    <property type="molecule type" value="Genomic_DNA"/>
</dbReference>